<dbReference type="AlphaFoldDB" id="Q69RN9"/>
<dbReference type="EMBL" id="AP005177">
    <property type="protein sequence ID" value="BAD31047.1"/>
    <property type="molecule type" value="Genomic_DNA"/>
</dbReference>
<accession>Q69RN9</accession>
<protein>
    <submittedName>
        <fullName evidence="2">Uncharacterized protein</fullName>
    </submittedName>
</protein>
<gene>
    <name evidence="2" type="primary">OSJNBb0055I24.113</name>
</gene>
<sequence>MNGDSSGTRDFMSQSDSHASPDRLDPYTDSPYYFTGSGSGSAFQDSVAAKKQIWSLTDRHGRPRPQLRRGGVAGSGKLRGEYTMFSIATASNGGGGI</sequence>
<feature type="region of interest" description="Disordered" evidence="1">
    <location>
        <begin position="55"/>
        <end position="75"/>
    </location>
</feature>
<reference evidence="3" key="2">
    <citation type="journal article" date="2008" name="Nucleic Acids Res.">
        <title>The rice annotation project database (RAP-DB): 2008 update.</title>
        <authorList>
            <consortium name="The rice annotation project (RAP)"/>
        </authorList>
    </citation>
    <scope>GENOME REANNOTATION</scope>
    <source>
        <strain evidence="3">cv. Nipponbare</strain>
    </source>
</reference>
<organism evidence="2 3">
    <name type="scientific">Oryza sativa subsp. japonica</name>
    <name type="common">Rice</name>
    <dbReference type="NCBI Taxonomy" id="39947"/>
    <lineage>
        <taxon>Eukaryota</taxon>
        <taxon>Viridiplantae</taxon>
        <taxon>Streptophyta</taxon>
        <taxon>Embryophyta</taxon>
        <taxon>Tracheophyta</taxon>
        <taxon>Spermatophyta</taxon>
        <taxon>Magnoliopsida</taxon>
        <taxon>Liliopsida</taxon>
        <taxon>Poales</taxon>
        <taxon>Poaceae</taxon>
        <taxon>BOP clade</taxon>
        <taxon>Oryzoideae</taxon>
        <taxon>Oryzeae</taxon>
        <taxon>Oryzinae</taxon>
        <taxon>Oryza</taxon>
        <taxon>Oryza sativa</taxon>
    </lineage>
</organism>
<proteinExistence type="predicted"/>
<feature type="compositionally biased region" description="Polar residues" evidence="1">
    <location>
        <begin position="1"/>
        <end position="18"/>
    </location>
</feature>
<dbReference type="Proteomes" id="UP000000763">
    <property type="component" value="Chromosome 7"/>
</dbReference>
<feature type="region of interest" description="Disordered" evidence="1">
    <location>
        <begin position="1"/>
        <end position="31"/>
    </location>
</feature>
<evidence type="ECO:0000313" key="2">
    <source>
        <dbReference type="EMBL" id="BAD31047.1"/>
    </source>
</evidence>
<evidence type="ECO:0000313" key="3">
    <source>
        <dbReference type="Proteomes" id="UP000000763"/>
    </source>
</evidence>
<name>Q69RN9_ORYSJ</name>
<evidence type="ECO:0000256" key="1">
    <source>
        <dbReference type="SAM" id="MobiDB-lite"/>
    </source>
</evidence>
<reference evidence="3" key="1">
    <citation type="journal article" date="2005" name="Nature">
        <title>The map-based sequence of the rice genome.</title>
        <authorList>
            <consortium name="International rice genome sequencing project (IRGSP)"/>
            <person name="Matsumoto T."/>
            <person name="Wu J."/>
            <person name="Kanamori H."/>
            <person name="Katayose Y."/>
            <person name="Fujisawa M."/>
            <person name="Namiki N."/>
            <person name="Mizuno H."/>
            <person name="Yamamoto K."/>
            <person name="Antonio B.A."/>
            <person name="Baba T."/>
            <person name="Sakata K."/>
            <person name="Nagamura Y."/>
            <person name="Aoki H."/>
            <person name="Arikawa K."/>
            <person name="Arita K."/>
            <person name="Bito T."/>
            <person name="Chiden Y."/>
            <person name="Fujitsuka N."/>
            <person name="Fukunaka R."/>
            <person name="Hamada M."/>
            <person name="Harada C."/>
            <person name="Hayashi A."/>
            <person name="Hijishita S."/>
            <person name="Honda M."/>
            <person name="Hosokawa S."/>
            <person name="Ichikawa Y."/>
            <person name="Idonuma A."/>
            <person name="Iijima M."/>
            <person name="Ikeda M."/>
            <person name="Ikeno M."/>
            <person name="Ito K."/>
            <person name="Ito S."/>
            <person name="Ito T."/>
            <person name="Ito Y."/>
            <person name="Ito Y."/>
            <person name="Iwabuchi A."/>
            <person name="Kamiya K."/>
            <person name="Karasawa W."/>
            <person name="Kurita K."/>
            <person name="Katagiri S."/>
            <person name="Kikuta A."/>
            <person name="Kobayashi H."/>
            <person name="Kobayashi N."/>
            <person name="Machita K."/>
            <person name="Maehara T."/>
            <person name="Masukawa M."/>
            <person name="Mizubayashi T."/>
            <person name="Mukai Y."/>
            <person name="Nagasaki H."/>
            <person name="Nagata Y."/>
            <person name="Naito S."/>
            <person name="Nakashima M."/>
            <person name="Nakama Y."/>
            <person name="Nakamichi Y."/>
            <person name="Nakamura M."/>
            <person name="Meguro A."/>
            <person name="Negishi M."/>
            <person name="Ohta I."/>
            <person name="Ohta T."/>
            <person name="Okamoto M."/>
            <person name="Ono N."/>
            <person name="Saji S."/>
            <person name="Sakaguchi M."/>
            <person name="Sakai K."/>
            <person name="Shibata M."/>
            <person name="Shimokawa T."/>
            <person name="Song J."/>
            <person name="Takazaki Y."/>
            <person name="Terasawa K."/>
            <person name="Tsugane M."/>
            <person name="Tsuji K."/>
            <person name="Ueda S."/>
            <person name="Waki K."/>
            <person name="Yamagata H."/>
            <person name="Yamamoto M."/>
            <person name="Yamamoto S."/>
            <person name="Yamane H."/>
            <person name="Yoshiki S."/>
            <person name="Yoshihara R."/>
            <person name="Yukawa K."/>
            <person name="Zhong H."/>
            <person name="Yano M."/>
            <person name="Yuan Q."/>
            <person name="Ouyang S."/>
            <person name="Liu J."/>
            <person name="Jones K.M."/>
            <person name="Gansberger K."/>
            <person name="Moffat K."/>
            <person name="Hill J."/>
            <person name="Bera J."/>
            <person name="Fadrosh D."/>
            <person name="Jin S."/>
            <person name="Johri S."/>
            <person name="Kim M."/>
            <person name="Overton L."/>
            <person name="Reardon M."/>
            <person name="Tsitrin T."/>
            <person name="Vuong H."/>
            <person name="Weaver B."/>
            <person name="Ciecko A."/>
            <person name="Tallon L."/>
            <person name="Jackson J."/>
            <person name="Pai G."/>
            <person name="Aken S.V."/>
            <person name="Utterback T."/>
            <person name="Reidmuller S."/>
            <person name="Feldblyum T."/>
            <person name="Hsiao J."/>
            <person name="Zismann V."/>
            <person name="Iobst S."/>
            <person name="de Vazeille A.R."/>
            <person name="Buell C.R."/>
            <person name="Ying K."/>
            <person name="Li Y."/>
            <person name="Lu T."/>
            <person name="Huang Y."/>
            <person name="Zhao Q."/>
            <person name="Feng Q."/>
            <person name="Zhang L."/>
            <person name="Zhu J."/>
            <person name="Weng Q."/>
            <person name="Mu J."/>
            <person name="Lu Y."/>
            <person name="Fan D."/>
            <person name="Liu Y."/>
            <person name="Guan J."/>
            <person name="Zhang Y."/>
            <person name="Yu S."/>
            <person name="Liu X."/>
            <person name="Zhang Y."/>
            <person name="Hong G."/>
            <person name="Han B."/>
            <person name="Choisne N."/>
            <person name="Demange N."/>
            <person name="Orjeda G."/>
            <person name="Samain S."/>
            <person name="Cattolico L."/>
            <person name="Pelletier E."/>
            <person name="Couloux A."/>
            <person name="Segurens B."/>
            <person name="Wincker P."/>
            <person name="D'Hont A."/>
            <person name="Scarpelli C."/>
            <person name="Weissenbach J."/>
            <person name="Salanoubat M."/>
            <person name="Quetier F."/>
            <person name="Yu Y."/>
            <person name="Kim H.R."/>
            <person name="Rambo T."/>
            <person name="Currie J."/>
            <person name="Collura K."/>
            <person name="Luo M."/>
            <person name="Yang T."/>
            <person name="Ammiraju J.S.S."/>
            <person name="Engler F."/>
            <person name="Soderlund C."/>
            <person name="Wing R.A."/>
            <person name="Palmer L.E."/>
            <person name="de la Bastide M."/>
            <person name="Spiegel L."/>
            <person name="Nascimento L."/>
            <person name="Zutavern T."/>
            <person name="O'Shaughnessy A."/>
            <person name="Dike S."/>
            <person name="Dedhia N."/>
            <person name="Preston R."/>
            <person name="Balija V."/>
            <person name="McCombie W.R."/>
            <person name="Chow T."/>
            <person name="Chen H."/>
            <person name="Chung M."/>
            <person name="Chen C."/>
            <person name="Shaw J."/>
            <person name="Wu H."/>
            <person name="Hsiao K."/>
            <person name="Chao Y."/>
            <person name="Chu M."/>
            <person name="Cheng C."/>
            <person name="Hour A."/>
            <person name="Lee P."/>
            <person name="Lin S."/>
            <person name="Lin Y."/>
            <person name="Liou J."/>
            <person name="Liu S."/>
            <person name="Hsing Y."/>
            <person name="Raghuvanshi S."/>
            <person name="Mohanty A."/>
            <person name="Bharti A.K."/>
            <person name="Gaur A."/>
            <person name="Gupta V."/>
            <person name="Kumar D."/>
            <person name="Ravi V."/>
            <person name="Vij S."/>
            <person name="Kapur A."/>
            <person name="Khurana P."/>
            <person name="Khurana P."/>
            <person name="Khurana J.P."/>
            <person name="Tyagi A.K."/>
            <person name="Gaikwad K."/>
            <person name="Singh A."/>
            <person name="Dalal V."/>
            <person name="Srivastava S."/>
            <person name="Dixit A."/>
            <person name="Pal A.K."/>
            <person name="Ghazi I.A."/>
            <person name="Yadav M."/>
            <person name="Pandit A."/>
            <person name="Bhargava A."/>
            <person name="Sureshbabu K."/>
            <person name="Batra K."/>
            <person name="Sharma T.R."/>
            <person name="Mohapatra T."/>
            <person name="Singh N.K."/>
            <person name="Messing J."/>
            <person name="Nelson A.B."/>
            <person name="Fuks G."/>
            <person name="Kavchok S."/>
            <person name="Keizer G."/>
            <person name="Linton E."/>
            <person name="Llaca V."/>
            <person name="Song R."/>
            <person name="Tanyolac B."/>
            <person name="Young S."/>
            <person name="Ho-Il K."/>
            <person name="Hahn J.H."/>
            <person name="Sangsakoo G."/>
            <person name="Vanavichit A."/>
            <person name="de Mattos Luiz.A.T."/>
            <person name="Zimmer P.D."/>
            <person name="Malone G."/>
            <person name="Dellagostin O."/>
            <person name="de Oliveira A.C."/>
            <person name="Bevan M."/>
            <person name="Bancroft I."/>
            <person name="Minx P."/>
            <person name="Cordum H."/>
            <person name="Wilson R."/>
            <person name="Cheng Z."/>
            <person name="Jin W."/>
            <person name="Jiang J."/>
            <person name="Leong S.A."/>
            <person name="Iwama H."/>
            <person name="Gojobori T."/>
            <person name="Itoh T."/>
            <person name="Niimura Y."/>
            <person name="Fujii Y."/>
            <person name="Habara T."/>
            <person name="Sakai H."/>
            <person name="Sato Y."/>
            <person name="Wilson G."/>
            <person name="Kumar K."/>
            <person name="McCouch S."/>
            <person name="Juretic N."/>
            <person name="Hoen D."/>
            <person name="Wright S."/>
            <person name="Bruskiewich R."/>
            <person name="Bureau T."/>
            <person name="Miyao A."/>
            <person name="Hirochika H."/>
            <person name="Nishikawa T."/>
            <person name="Kadowaki K."/>
            <person name="Sugiura M."/>
            <person name="Burr B."/>
            <person name="Sasaki T."/>
        </authorList>
    </citation>
    <scope>NUCLEOTIDE SEQUENCE [LARGE SCALE GENOMIC DNA]</scope>
    <source>
        <strain evidence="3">cv. Nipponbare</strain>
    </source>
</reference>